<dbReference type="InterPro" id="IPR036388">
    <property type="entry name" value="WH-like_DNA-bd_sf"/>
</dbReference>
<organism evidence="5 6">
    <name type="scientific">Frondihabitans cladoniiphilus</name>
    <dbReference type="NCBI Taxonomy" id="715785"/>
    <lineage>
        <taxon>Bacteria</taxon>
        <taxon>Bacillati</taxon>
        <taxon>Actinomycetota</taxon>
        <taxon>Actinomycetes</taxon>
        <taxon>Micrococcales</taxon>
        <taxon>Microbacteriaceae</taxon>
        <taxon>Frondihabitans</taxon>
    </lineage>
</organism>
<dbReference type="InterPro" id="IPR011008">
    <property type="entry name" value="Dimeric_a/b-barrel"/>
</dbReference>
<gene>
    <name evidence="5" type="ORF">GCM10025780_28490</name>
</gene>
<keyword evidence="6" id="KW-1185">Reference proteome</keyword>
<comment type="caution">
    <text evidence="5">The sequence shown here is derived from an EMBL/GenBank/DDBJ whole genome shotgun (WGS) entry which is preliminary data.</text>
</comment>
<protein>
    <submittedName>
        <fullName evidence="5">Lrp/AsnC family transcriptional regulator</fullName>
    </submittedName>
</protein>
<dbReference type="Gene3D" id="1.10.10.10">
    <property type="entry name" value="Winged helix-like DNA-binding domain superfamily/Winged helix DNA-binding domain"/>
    <property type="match status" value="1"/>
</dbReference>
<reference evidence="6" key="1">
    <citation type="journal article" date="2019" name="Int. J. Syst. Evol. Microbiol.">
        <title>The Global Catalogue of Microorganisms (GCM) 10K type strain sequencing project: providing services to taxonomists for standard genome sequencing and annotation.</title>
        <authorList>
            <consortium name="The Broad Institute Genomics Platform"/>
            <consortium name="The Broad Institute Genome Sequencing Center for Infectious Disease"/>
            <person name="Wu L."/>
            <person name="Ma J."/>
        </authorList>
    </citation>
    <scope>NUCLEOTIDE SEQUENCE [LARGE SCALE GENOMIC DNA]</scope>
    <source>
        <strain evidence="6">JCM 18956</strain>
    </source>
</reference>
<dbReference type="PANTHER" id="PTHR30154">
    <property type="entry name" value="LEUCINE-RESPONSIVE REGULATORY PROTEIN"/>
    <property type="match status" value="1"/>
</dbReference>
<dbReference type="Gene3D" id="3.30.70.920">
    <property type="match status" value="1"/>
</dbReference>
<keyword evidence="1" id="KW-0805">Transcription regulation</keyword>
<dbReference type="InterPro" id="IPR011991">
    <property type="entry name" value="ArsR-like_HTH"/>
</dbReference>
<keyword evidence="2" id="KW-0238">DNA-binding</keyword>
<dbReference type="Pfam" id="PF13412">
    <property type="entry name" value="HTH_24"/>
    <property type="match status" value="1"/>
</dbReference>
<evidence type="ECO:0000256" key="1">
    <source>
        <dbReference type="ARBA" id="ARBA00023015"/>
    </source>
</evidence>
<dbReference type="InterPro" id="IPR000485">
    <property type="entry name" value="AsnC-type_HTH_dom"/>
</dbReference>
<dbReference type="InterPro" id="IPR036390">
    <property type="entry name" value="WH_DNA-bd_sf"/>
</dbReference>
<dbReference type="InterPro" id="IPR019887">
    <property type="entry name" value="Tscrpt_reg_AsnC/Lrp_C"/>
</dbReference>
<dbReference type="Pfam" id="PF01037">
    <property type="entry name" value="AsnC_trans_reg"/>
    <property type="match status" value="1"/>
</dbReference>
<dbReference type="PROSITE" id="PS50956">
    <property type="entry name" value="HTH_ASNC_2"/>
    <property type="match status" value="1"/>
</dbReference>
<dbReference type="SUPFAM" id="SSF46785">
    <property type="entry name" value="Winged helix' DNA-binding domain"/>
    <property type="match status" value="1"/>
</dbReference>
<evidence type="ECO:0000256" key="2">
    <source>
        <dbReference type="ARBA" id="ARBA00023125"/>
    </source>
</evidence>
<proteinExistence type="predicted"/>
<evidence type="ECO:0000256" key="3">
    <source>
        <dbReference type="ARBA" id="ARBA00023163"/>
    </source>
</evidence>
<name>A0ABP8W5E3_9MICO</name>
<dbReference type="Proteomes" id="UP001501295">
    <property type="component" value="Unassembled WGS sequence"/>
</dbReference>
<dbReference type="SMART" id="SM00344">
    <property type="entry name" value="HTH_ASNC"/>
    <property type="match status" value="1"/>
</dbReference>
<feature type="domain" description="HTH asnC-type" evidence="4">
    <location>
        <begin position="21"/>
        <end position="82"/>
    </location>
</feature>
<keyword evidence="3" id="KW-0804">Transcription</keyword>
<dbReference type="CDD" id="cd00090">
    <property type="entry name" value="HTH_ARSR"/>
    <property type="match status" value="1"/>
</dbReference>
<dbReference type="InterPro" id="IPR019888">
    <property type="entry name" value="Tscrpt_reg_AsnC-like"/>
</dbReference>
<evidence type="ECO:0000313" key="5">
    <source>
        <dbReference type="EMBL" id="GAA4681421.1"/>
    </source>
</evidence>
<dbReference type="PANTHER" id="PTHR30154:SF54">
    <property type="entry name" value="POSSIBLE TRANSCRIPTIONAL REGULATORY PROTEIN (PROBABLY LRP_ASNC-FAMILY)"/>
    <property type="match status" value="1"/>
</dbReference>
<evidence type="ECO:0000313" key="6">
    <source>
        <dbReference type="Proteomes" id="UP001501295"/>
    </source>
</evidence>
<dbReference type="SUPFAM" id="SSF54909">
    <property type="entry name" value="Dimeric alpha+beta barrel"/>
    <property type="match status" value="1"/>
</dbReference>
<dbReference type="EMBL" id="BAABLM010000005">
    <property type="protein sequence ID" value="GAA4681421.1"/>
    <property type="molecule type" value="Genomic_DNA"/>
</dbReference>
<evidence type="ECO:0000259" key="4">
    <source>
        <dbReference type="PROSITE" id="PS50956"/>
    </source>
</evidence>
<accession>A0ABP8W5E3</accession>
<sequence>MRTWEARMTDSTTILHEGGPLDDIDRSILAVLKSDGRISNAALADAVGIAPSTAHVRLKSLQERRVVTGFLTSIDQRALGLPLQAIVGVTLRPGARQESITRFSEEVRGLPQVLQVFFLGGADDFIVHIAVADSSAVREFVVEHLSAQPSVASTRTSLVFDYHRNGVAASFQ</sequence>
<dbReference type="PRINTS" id="PR00033">
    <property type="entry name" value="HTHASNC"/>
</dbReference>